<dbReference type="Proteomes" id="UP000729913">
    <property type="component" value="Unassembled WGS sequence"/>
</dbReference>
<reference evidence="10" key="2">
    <citation type="submission" date="2021-04" db="EMBL/GenBank/DDBJ databases">
        <title>Genome-wide patterns of bracovirus chromosomal integration into multiple host tissues during parasitism.</title>
        <authorList>
            <person name="Chebbi M.A.C."/>
        </authorList>
    </citation>
    <scope>NUCLEOTIDE SEQUENCE</scope>
    <source>
        <tissue evidence="10">Whole body</tissue>
    </source>
</reference>
<organism evidence="10 11">
    <name type="scientific">Cotesia typhae</name>
    <dbReference type="NCBI Taxonomy" id="2053667"/>
    <lineage>
        <taxon>Eukaryota</taxon>
        <taxon>Metazoa</taxon>
        <taxon>Ecdysozoa</taxon>
        <taxon>Arthropoda</taxon>
        <taxon>Hexapoda</taxon>
        <taxon>Insecta</taxon>
        <taxon>Pterygota</taxon>
        <taxon>Neoptera</taxon>
        <taxon>Endopterygota</taxon>
        <taxon>Hymenoptera</taxon>
        <taxon>Apocrita</taxon>
        <taxon>Ichneumonoidea</taxon>
        <taxon>Braconidae</taxon>
        <taxon>Microgastrinae</taxon>
        <taxon>Cotesia</taxon>
    </lineage>
</organism>
<sequence>MNPRRNNLIGDPQARIKQTIDSAAAVEVKFAVEPMRYYRSGIEMIRQATIYRVEGDLEAAFHLYLKFLTIFIDKIDKHPQYSTINKGPVKSEIKKLLRKTLPIVEYLKLQLLEKYKSDAKKYLEEKERLETVPEKPVEEKISVQLPDDSEKDNKGLRDIIVPTKIIKEFLTLAYVNTVSNKETCGILAGRLQMNRLTITHLLIPKQSGSSDSCSTQSEEEIFEYQDQHDLITLGWIHTHPTQTAFLSSVDLHTHCAYQLMMSEAIAIVCAPKYEEIGYFTLTEHGLNFISRCRESGFHPHPNEKSLYTHAQHCKFESTADVKVIDLRAK</sequence>
<dbReference type="GO" id="GO:0140492">
    <property type="term" value="F:metal-dependent deubiquitinase activity"/>
    <property type="evidence" value="ECO:0007669"/>
    <property type="project" value="InterPro"/>
</dbReference>
<dbReference type="PANTHER" id="PTHR12947:SF13">
    <property type="entry name" value="FI19924P1"/>
    <property type="match status" value="1"/>
</dbReference>
<keyword evidence="7" id="KW-0862">Zinc</keyword>
<dbReference type="Pfam" id="PF01398">
    <property type="entry name" value="JAB"/>
    <property type="match status" value="1"/>
</dbReference>
<keyword evidence="3" id="KW-0645">Protease</keyword>
<evidence type="ECO:0000256" key="8">
    <source>
        <dbReference type="ARBA" id="ARBA00023049"/>
    </source>
</evidence>
<protein>
    <recommendedName>
        <fullName evidence="9">MPN domain-containing protein</fullName>
    </recommendedName>
</protein>
<comment type="cofactor">
    <cofactor evidence="1">
        <name>Zn(2+)</name>
        <dbReference type="ChEBI" id="CHEBI:29105"/>
    </cofactor>
</comment>
<keyword evidence="6" id="KW-0378">Hydrolase</keyword>
<evidence type="ECO:0000256" key="1">
    <source>
        <dbReference type="ARBA" id="ARBA00001947"/>
    </source>
</evidence>
<dbReference type="InterPro" id="IPR044098">
    <property type="entry name" value="STAMBP/STALP-like_MPN"/>
</dbReference>
<evidence type="ECO:0000313" key="10">
    <source>
        <dbReference type="EMBL" id="KAG8033958.1"/>
    </source>
</evidence>
<keyword evidence="11" id="KW-1185">Reference proteome</keyword>
<dbReference type="GO" id="GO:0005768">
    <property type="term" value="C:endosome"/>
    <property type="evidence" value="ECO:0007669"/>
    <property type="project" value="TreeGrafter"/>
</dbReference>
<evidence type="ECO:0000256" key="4">
    <source>
        <dbReference type="ARBA" id="ARBA00022723"/>
    </source>
</evidence>
<dbReference type="GO" id="GO:0016020">
    <property type="term" value="C:membrane"/>
    <property type="evidence" value="ECO:0007669"/>
    <property type="project" value="TreeGrafter"/>
</dbReference>
<dbReference type="GO" id="GO:0070536">
    <property type="term" value="P:protein K63-linked deubiquitination"/>
    <property type="evidence" value="ECO:0007669"/>
    <property type="project" value="InterPro"/>
</dbReference>
<keyword evidence="5" id="KW-0833">Ubl conjugation pathway</keyword>
<keyword evidence="4" id="KW-0479">Metal-binding</keyword>
<dbReference type="PROSITE" id="PS50249">
    <property type="entry name" value="MPN"/>
    <property type="match status" value="1"/>
</dbReference>
<dbReference type="OrthoDB" id="3640at2759"/>
<comment type="caution">
    <text evidence="10">The sequence shown here is derived from an EMBL/GenBank/DDBJ whole genome shotgun (WGS) entry which is preliminary data.</text>
</comment>
<dbReference type="InterPro" id="IPR037518">
    <property type="entry name" value="MPN"/>
</dbReference>
<reference evidence="10" key="1">
    <citation type="submission" date="2020-03" db="EMBL/GenBank/DDBJ databases">
        <authorList>
            <person name="Chebbi M.A."/>
            <person name="Drezen J.M."/>
        </authorList>
    </citation>
    <scope>NUCLEOTIDE SEQUENCE</scope>
    <source>
        <tissue evidence="10">Whole body</tissue>
    </source>
</reference>
<dbReference type="EMBL" id="JAAOIC020000072">
    <property type="protein sequence ID" value="KAG8033958.1"/>
    <property type="molecule type" value="Genomic_DNA"/>
</dbReference>
<dbReference type="CDD" id="cd08066">
    <property type="entry name" value="MPN_AMSH_like"/>
    <property type="match status" value="1"/>
</dbReference>
<dbReference type="AlphaFoldDB" id="A0A8J5QJ39"/>
<dbReference type="GO" id="GO:0006508">
    <property type="term" value="P:proteolysis"/>
    <property type="evidence" value="ECO:0007669"/>
    <property type="project" value="UniProtKB-KW"/>
</dbReference>
<dbReference type="Pfam" id="PF08969">
    <property type="entry name" value="USP8_dimer"/>
    <property type="match status" value="1"/>
</dbReference>
<evidence type="ECO:0000259" key="9">
    <source>
        <dbReference type="PROSITE" id="PS50249"/>
    </source>
</evidence>
<dbReference type="GO" id="GO:0061578">
    <property type="term" value="F:K63-linked deubiquitinase activity"/>
    <property type="evidence" value="ECO:0007669"/>
    <property type="project" value="InterPro"/>
</dbReference>
<evidence type="ECO:0000256" key="5">
    <source>
        <dbReference type="ARBA" id="ARBA00022786"/>
    </source>
</evidence>
<dbReference type="SMART" id="SM00232">
    <property type="entry name" value="JAB_MPN"/>
    <property type="match status" value="1"/>
</dbReference>
<evidence type="ECO:0000256" key="7">
    <source>
        <dbReference type="ARBA" id="ARBA00022833"/>
    </source>
</evidence>
<dbReference type="PANTHER" id="PTHR12947">
    <property type="entry name" value="AMSH-LIKE PROTEASE"/>
    <property type="match status" value="1"/>
</dbReference>
<evidence type="ECO:0000256" key="6">
    <source>
        <dbReference type="ARBA" id="ARBA00022801"/>
    </source>
</evidence>
<feature type="domain" description="MPN" evidence="9">
    <location>
        <begin position="159"/>
        <end position="287"/>
    </location>
</feature>
<dbReference type="FunFam" id="3.40.140.10:FF:000010">
    <property type="entry name" value="AMSH-like protease isoform X1"/>
    <property type="match status" value="1"/>
</dbReference>
<comment type="similarity">
    <text evidence="2">Belongs to the peptidase M67C family.</text>
</comment>
<proteinExistence type="inferred from homology"/>
<accession>A0A8J5QJ39</accession>
<evidence type="ECO:0000256" key="2">
    <source>
        <dbReference type="ARBA" id="ARBA00010981"/>
    </source>
</evidence>
<dbReference type="InterPro" id="IPR000555">
    <property type="entry name" value="JAMM/MPN+_dom"/>
</dbReference>
<evidence type="ECO:0000256" key="3">
    <source>
        <dbReference type="ARBA" id="ARBA00022670"/>
    </source>
</evidence>
<gene>
    <name evidence="10" type="ORF">G9C98_008439</name>
</gene>
<dbReference type="GO" id="GO:0046872">
    <property type="term" value="F:metal ion binding"/>
    <property type="evidence" value="ECO:0007669"/>
    <property type="project" value="UniProtKB-KW"/>
</dbReference>
<keyword evidence="8" id="KW-0482">Metalloprotease</keyword>
<evidence type="ECO:0000313" key="11">
    <source>
        <dbReference type="Proteomes" id="UP000729913"/>
    </source>
</evidence>
<name>A0A8J5QJ39_9HYME</name>
<dbReference type="InterPro" id="IPR015063">
    <property type="entry name" value="USP8_dimer"/>
</dbReference>